<accession>A0A7S4UDR7</accession>
<name>A0A7S4UDR7_9DINO</name>
<reference evidence="2" key="1">
    <citation type="submission" date="2021-01" db="EMBL/GenBank/DDBJ databases">
        <authorList>
            <person name="Corre E."/>
            <person name="Pelletier E."/>
            <person name="Niang G."/>
            <person name="Scheremetjew M."/>
            <person name="Finn R."/>
            <person name="Kale V."/>
            <person name="Holt S."/>
            <person name="Cochrane G."/>
            <person name="Meng A."/>
            <person name="Brown T."/>
            <person name="Cohen L."/>
        </authorList>
    </citation>
    <scope>NUCLEOTIDE SEQUENCE</scope>
    <source>
        <strain evidence="2">CCMP3105</strain>
    </source>
</reference>
<sequence>MQALLRVHGSRSARVPHVRLHTTMTGPMAKAAASLEAASDAAEQEELTRRLAAMHSELQLLQDRRAELQALLDQAGTAAEAVQDEEDRAKEEIASCASDLLEILTSSGEELDSEDQESLRVVAEALLAEPALRADLPLPMLLLRMPLALLPPDEAGAEPAYRLAPEELAALLANQVQVPLWLCERLLASAQGRMLGPPEALAAAAQRPELLPRLLASGRVAVAAGSLDEEHLVVLAESSPEARQAVLAEPRCLMGLSDGALRQLTVSAA</sequence>
<dbReference type="EMBL" id="HBNR01020565">
    <property type="protein sequence ID" value="CAE4574038.1"/>
    <property type="molecule type" value="Transcribed_RNA"/>
</dbReference>
<feature type="coiled-coil region" evidence="1">
    <location>
        <begin position="44"/>
        <end position="92"/>
    </location>
</feature>
<evidence type="ECO:0000256" key="1">
    <source>
        <dbReference type="SAM" id="Coils"/>
    </source>
</evidence>
<gene>
    <name evidence="2" type="ORF">AMON00008_LOCUS13657</name>
</gene>
<keyword evidence="1" id="KW-0175">Coiled coil</keyword>
<dbReference type="AlphaFoldDB" id="A0A7S4UDR7"/>
<protein>
    <submittedName>
        <fullName evidence="2">Uncharacterized protein</fullName>
    </submittedName>
</protein>
<evidence type="ECO:0000313" key="2">
    <source>
        <dbReference type="EMBL" id="CAE4574038.1"/>
    </source>
</evidence>
<proteinExistence type="predicted"/>
<organism evidence="2">
    <name type="scientific">Alexandrium monilatum</name>
    <dbReference type="NCBI Taxonomy" id="311494"/>
    <lineage>
        <taxon>Eukaryota</taxon>
        <taxon>Sar</taxon>
        <taxon>Alveolata</taxon>
        <taxon>Dinophyceae</taxon>
        <taxon>Gonyaulacales</taxon>
        <taxon>Pyrocystaceae</taxon>
        <taxon>Alexandrium</taxon>
    </lineage>
</organism>